<dbReference type="SUPFAM" id="SSF81321">
    <property type="entry name" value="Family A G protein-coupled receptor-like"/>
    <property type="match status" value="1"/>
</dbReference>
<dbReference type="AlphaFoldDB" id="A0A9X9LNR1"/>
<evidence type="ECO:0008006" key="9">
    <source>
        <dbReference type="Google" id="ProtNLM"/>
    </source>
</evidence>
<evidence type="ECO:0000256" key="6">
    <source>
        <dbReference type="SAM" id="Phobius"/>
    </source>
</evidence>
<keyword evidence="3" id="KW-0716">Sensory transduction</keyword>
<evidence type="ECO:0000313" key="8">
    <source>
        <dbReference type="Proteomes" id="UP000269945"/>
    </source>
</evidence>
<gene>
    <name evidence="7" type="ORF">BN2614_LOCUS1</name>
</gene>
<dbReference type="InterPro" id="IPR050516">
    <property type="entry name" value="Olfactory_GPCR"/>
</dbReference>
<dbReference type="GO" id="GO:0005886">
    <property type="term" value="C:plasma membrane"/>
    <property type="evidence" value="ECO:0007669"/>
    <property type="project" value="UniProtKB-SubCell"/>
</dbReference>
<keyword evidence="3" id="KW-0552">Olfaction</keyword>
<evidence type="ECO:0000256" key="5">
    <source>
        <dbReference type="ARBA" id="ARBA00023170"/>
    </source>
</evidence>
<evidence type="ECO:0000256" key="3">
    <source>
        <dbReference type="ARBA" id="ARBA00022725"/>
    </source>
</evidence>
<keyword evidence="8" id="KW-1185">Reference proteome</keyword>
<evidence type="ECO:0000256" key="1">
    <source>
        <dbReference type="ARBA" id="ARBA00004651"/>
    </source>
</evidence>
<name>A0A9X9LNR1_GULGU</name>
<accession>A0A9X9LNR1</accession>
<comment type="caution">
    <text evidence="7">The sequence shown here is derived from an EMBL/GenBank/DDBJ whole genome shotgun (WGS) entry which is preliminary data.</text>
</comment>
<evidence type="ECO:0000256" key="4">
    <source>
        <dbReference type="ARBA" id="ARBA00023040"/>
    </source>
</evidence>
<organism evidence="7 8">
    <name type="scientific">Gulo gulo</name>
    <name type="common">Wolverine</name>
    <name type="synonym">Gluton</name>
    <dbReference type="NCBI Taxonomy" id="48420"/>
    <lineage>
        <taxon>Eukaryota</taxon>
        <taxon>Metazoa</taxon>
        <taxon>Chordata</taxon>
        <taxon>Craniata</taxon>
        <taxon>Vertebrata</taxon>
        <taxon>Euteleostomi</taxon>
        <taxon>Mammalia</taxon>
        <taxon>Eutheria</taxon>
        <taxon>Laurasiatheria</taxon>
        <taxon>Carnivora</taxon>
        <taxon>Caniformia</taxon>
        <taxon>Musteloidea</taxon>
        <taxon>Mustelidae</taxon>
        <taxon>Guloninae</taxon>
        <taxon>Gulo</taxon>
    </lineage>
</organism>
<dbReference type="GO" id="GO:0007608">
    <property type="term" value="P:sensory perception of smell"/>
    <property type="evidence" value="ECO:0007669"/>
    <property type="project" value="UniProtKB-KW"/>
</dbReference>
<evidence type="ECO:0000256" key="2">
    <source>
        <dbReference type="ARBA" id="ARBA00022475"/>
    </source>
</evidence>
<feature type="transmembrane region" description="Helical" evidence="6">
    <location>
        <begin position="100"/>
        <end position="117"/>
    </location>
</feature>
<dbReference type="PANTHER" id="PTHR26452">
    <property type="entry name" value="OLFACTORY RECEPTOR"/>
    <property type="match status" value="1"/>
</dbReference>
<keyword evidence="5" id="KW-0675">Receptor</keyword>
<keyword evidence="4" id="KW-0807">Transducer</keyword>
<keyword evidence="6" id="KW-0812">Transmembrane</keyword>
<reference evidence="7 8" key="1">
    <citation type="submission" date="2018-10" db="EMBL/GenBank/DDBJ databases">
        <authorList>
            <person name="Ekblom R."/>
            <person name="Jareborg N."/>
        </authorList>
    </citation>
    <scope>NUCLEOTIDE SEQUENCE [LARGE SCALE GENOMIC DNA]</scope>
    <source>
        <tissue evidence="7">Muscle</tissue>
    </source>
</reference>
<keyword evidence="2" id="KW-1003">Cell membrane</keyword>
<dbReference type="Proteomes" id="UP000269945">
    <property type="component" value="Unassembled WGS sequence"/>
</dbReference>
<keyword evidence="6" id="KW-1133">Transmembrane helix</keyword>
<dbReference type="GO" id="GO:0004930">
    <property type="term" value="F:G protein-coupled receptor activity"/>
    <property type="evidence" value="ECO:0007669"/>
    <property type="project" value="UniProtKB-KW"/>
</dbReference>
<comment type="subcellular location">
    <subcellularLocation>
        <location evidence="1">Cell membrane</location>
        <topology evidence="1">Multi-pass membrane protein</topology>
    </subcellularLocation>
</comment>
<evidence type="ECO:0000313" key="7">
    <source>
        <dbReference type="EMBL" id="VCW77727.1"/>
    </source>
</evidence>
<proteinExistence type="predicted"/>
<protein>
    <recommendedName>
        <fullName evidence="9">Olfactory receptor</fullName>
    </recommendedName>
</protein>
<keyword evidence="6" id="KW-0472">Membrane</keyword>
<feature type="transmembrane region" description="Helical" evidence="6">
    <location>
        <begin position="63"/>
        <end position="88"/>
    </location>
</feature>
<keyword evidence="4" id="KW-0297">G-protein coupled receptor</keyword>
<sequence>MIPKVCVYWLTGTCLHGLENSVTHSVLAVMFTLCGLNQIRHFLCDIPLFPELSYSDIFLNESVFHVISITTGLKPCLFIAMSYLLIISAMLRSPSGQKQGLYLGIYFTVVVTLFGTADFNNDNPKQATTQMWISSFLCFSVL</sequence>
<dbReference type="EMBL" id="CYRY02009268">
    <property type="protein sequence ID" value="VCW77727.1"/>
    <property type="molecule type" value="Genomic_DNA"/>
</dbReference>